<evidence type="ECO:0000313" key="1">
    <source>
        <dbReference type="EMBL" id="KYG77076.1"/>
    </source>
</evidence>
<reference evidence="1" key="1">
    <citation type="submission" date="2016-01" db="EMBL/GenBank/DDBJ databases">
        <title>Genome sequencing of Roseivirga ehrenbergii KMM 6017.</title>
        <authorList>
            <person name="Selvaratnam C."/>
            <person name="Thevarajoo S."/>
            <person name="Goh K.M."/>
            <person name="Ee R."/>
            <person name="Chan K.-G."/>
            <person name="Chong C.S."/>
        </authorList>
    </citation>
    <scope>NUCLEOTIDE SEQUENCE [LARGE SCALE GENOMIC DNA]</scope>
    <source>
        <strain evidence="1">KMM 6017</strain>
    </source>
</reference>
<gene>
    <name evidence="1" type="ORF">MB14_02425</name>
</gene>
<dbReference type="OrthoDB" id="821905at2"/>
<accession>A0A150XEG0</accession>
<evidence type="ECO:0008006" key="3">
    <source>
        <dbReference type="Google" id="ProtNLM"/>
    </source>
</evidence>
<dbReference type="RefSeq" id="WP_062591186.1">
    <property type="nucleotide sequence ID" value="NZ_LQZQ01000012.1"/>
</dbReference>
<dbReference type="Proteomes" id="UP000075583">
    <property type="component" value="Unassembled WGS sequence"/>
</dbReference>
<name>A0A150XEG0_ROSEK</name>
<dbReference type="Pfam" id="PF17170">
    <property type="entry name" value="DUF5128"/>
    <property type="match status" value="1"/>
</dbReference>
<organism evidence="1 2">
    <name type="scientific">Roseivirga ehrenbergii (strain DSM 102268 / JCM 13514 / KCTC 12282 / NCIMB 14502 / KMM 6017)</name>
    <dbReference type="NCBI Taxonomy" id="279360"/>
    <lineage>
        <taxon>Bacteria</taxon>
        <taxon>Pseudomonadati</taxon>
        <taxon>Bacteroidota</taxon>
        <taxon>Cytophagia</taxon>
        <taxon>Cytophagales</taxon>
        <taxon>Roseivirgaceae</taxon>
        <taxon>Roseivirga</taxon>
    </lineage>
</organism>
<dbReference type="AlphaFoldDB" id="A0A150XEG0"/>
<dbReference type="STRING" id="279360.MB14_02425"/>
<protein>
    <recommendedName>
        <fullName evidence="3">6-bladed beta-propeller</fullName>
    </recommendedName>
</protein>
<keyword evidence="2" id="KW-1185">Reference proteome</keyword>
<dbReference type="PROSITE" id="PS51257">
    <property type="entry name" value="PROKAR_LIPOPROTEIN"/>
    <property type="match status" value="1"/>
</dbReference>
<evidence type="ECO:0000313" key="2">
    <source>
        <dbReference type="Proteomes" id="UP000075583"/>
    </source>
</evidence>
<sequence length="367" mass="42438">MKYILVGFLFTLISACSTKEKTKSDDDLQVISIGEVTKHIGDNLITERSEVKLELTDSSTLGPIDKMIIYKGKIYLLDIRVSKSLYIFNLEGEILRRIHSIGVAEGQFYLPFDFNINQFSDEINILDVRQRRMLNYDLEGNFKSQHKVNGQISNFASLNKGNFVFHMDGRQDDPTERKELLQIANKSNDSTFLSGVLEYGSTDYVKIFNSLTFSNERIIYMQSMHDSIYMVTEKEIKPIYSIDFNGHNIPSEIKGKDPMDFRQALMTGDYYIVQGNLFESDNLLTFSWERTSKTDSETIEYVWTLFNKNTDKTLNLTMNRFKEKYGFGPAQFAQKGYFYSVNTIESRSVSDTGEEENPTIVRYKINF</sequence>
<proteinExistence type="predicted"/>
<comment type="caution">
    <text evidence="1">The sequence shown here is derived from an EMBL/GenBank/DDBJ whole genome shotgun (WGS) entry which is preliminary data.</text>
</comment>
<dbReference type="EMBL" id="LQZQ01000012">
    <property type="protein sequence ID" value="KYG77076.1"/>
    <property type="molecule type" value="Genomic_DNA"/>
</dbReference>